<dbReference type="SUPFAM" id="SSF53474">
    <property type="entry name" value="alpha/beta-Hydrolases"/>
    <property type="match status" value="1"/>
</dbReference>
<proteinExistence type="predicted"/>
<reference evidence="2" key="1">
    <citation type="submission" date="2017-05" db="EMBL/GenBank/DDBJ databases">
        <authorList>
            <person name="Papadimitriou K."/>
        </authorList>
    </citation>
    <scope>NUCLEOTIDE SEQUENCE [LARGE SCALE GENOMIC DNA]</scope>
    <source>
        <strain evidence="2">ACA-DC 3411</strain>
    </source>
</reference>
<dbReference type="InterPro" id="IPR029058">
    <property type="entry name" value="AB_hydrolase_fold"/>
</dbReference>
<keyword evidence="1" id="KW-0032">Aminotransferase</keyword>
<dbReference type="Pfam" id="PF00756">
    <property type="entry name" value="Esterase"/>
    <property type="match status" value="1"/>
</dbReference>
<protein>
    <submittedName>
        <fullName evidence="1">Aspartate aminotransferase</fullName>
        <ecNumber evidence="1">2.6.1.1</ecNumber>
    </submittedName>
</protein>
<dbReference type="EC" id="2.6.1.1" evidence="1"/>
<evidence type="ECO:0000313" key="2">
    <source>
        <dbReference type="Proteomes" id="UP000195412"/>
    </source>
</evidence>
<dbReference type="InterPro" id="IPR050583">
    <property type="entry name" value="Mycobacterial_A85_antigen"/>
</dbReference>
<name>A0A1Y6K1J4_9LACO</name>
<keyword evidence="1" id="KW-0808">Transferase</keyword>
<dbReference type="AlphaFoldDB" id="A0A1Y6K1J4"/>
<gene>
    <name evidence="1" type="ORF">LZ3411_1384</name>
</gene>
<dbReference type="GO" id="GO:0004069">
    <property type="term" value="F:L-aspartate:2-oxoglutarate aminotransferase activity"/>
    <property type="evidence" value="ECO:0007669"/>
    <property type="project" value="UniProtKB-EC"/>
</dbReference>
<dbReference type="PANTHER" id="PTHR48098">
    <property type="entry name" value="ENTEROCHELIN ESTERASE-RELATED"/>
    <property type="match status" value="1"/>
</dbReference>
<dbReference type="GO" id="GO:0016747">
    <property type="term" value="F:acyltransferase activity, transferring groups other than amino-acyl groups"/>
    <property type="evidence" value="ECO:0007669"/>
    <property type="project" value="TreeGrafter"/>
</dbReference>
<dbReference type="Gene3D" id="3.40.50.1820">
    <property type="entry name" value="alpha/beta hydrolase"/>
    <property type="match status" value="1"/>
</dbReference>
<dbReference type="PANTHER" id="PTHR48098:SF1">
    <property type="entry name" value="DIACYLGLYCEROL ACYLTRANSFERASE_MYCOLYLTRANSFERASE AG85A"/>
    <property type="match status" value="1"/>
</dbReference>
<dbReference type="KEGG" id="lzy:LZ3411_1384"/>
<organism evidence="1 2">
    <name type="scientific">Levilactobacillus zymae</name>
    <dbReference type="NCBI Taxonomy" id="267363"/>
    <lineage>
        <taxon>Bacteria</taxon>
        <taxon>Bacillati</taxon>
        <taxon>Bacillota</taxon>
        <taxon>Bacilli</taxon>
        <taxon>Lactobacillales</taxon>
        <taxon>Lactobacillaceae</taxon>
        <taxon>Levilactobacillus</taxon>
    </lineage>
</organism>
<dbReference type="EMBL" id="LT854705">
    <property type="protein sequence ID" value="SMS14434.1"/>
    <property type="molecule type" value="Genomic_DNA"/>
</dbReference>
<accession>A0A1Y6K1J4</accession>
<sequence>MVNTILKEADLFCPNSVRINFTIYLMALITLNYYSNILGRDTDVRVAVPDEKTLTHFSLAGQPRRYPVLYLLHGVGDNASGWTRLTNVERYASAAQFVVVMPTAEHSFYRNAVYGPRWYDYFQDELPYRMASWLPIDPTRQYIAGISMGGYGAWLLGLSEPDKYRGIAGISSVCSLEHLKVEAPADMRGMFGQIYRNVFGTTDPQDAQYGLTALITDHLCARADRLPLLLQYEGQQDFMYDDNQAFKRLMLTHHLPVHYAEWPGTHDWPFWDSAIQRVLKVFHEREQ</sequence>
<dbReference type="Proteomes" id="UP000195412">
    <property type="component" value="Chromosome I"/>
</dbReference>
<dbReference type="InterPro" id="IPR000801">
    <property type="entry name" value="Esterase-like"/>
</dbReference>
<evidence type="ECO:0000313" key="1">
    <source>
        <dbReference type="EMBL" id="SMS14434.1"/>
    </source>
</evidence>